<name>L7VVQ4_9BACT</name>
<proteinExistence type="predicted"/>
<dbReference type="EMBL" id="JX649870">
    <property type="protein sequence ID" value="AGC71376.1"/>
    <property type="molecule type" value="Genomic_DNA"/>
</dbReference>
<dbReference type="AlphaFoldDB" id="L7VVQ4"/>
<accession>L7VVQ4</accession>
<sequence length="38" mass="4157">MLNQTIELLAQCLENPGGLGAEPPVIETEEEMLTLPFD</sequence>
<reference evidence="1" key="1">
    <citation type="submission" date="2012-09" db="EMBL/GenBank/DDBJ databases">
        <title>Metagenomic Characterization of a Microbial Community in Wastewater Detects High Levels of Antibiotic Resistance.</title>
        <authorList>
            <person name="Abrams M."/>
            <person name="Caldwell A."/>
            <person name="Vandaei E."/>
            <person name="Lee W."/>
            <person name="Perrott J."/>
            <person name="Khan S.Y."/>
            <person name="Ta J."/>
            <person name="Romero D."/>
            <person name="Nguyen V."/>
            <person name="Pourmand N."/>
            <person name="Ouverney C.C."/>
        </authorList>
    </citation>
    <scope>NUCLEOTIDE SEQUENCE</scope>
</reference>
<evidence type="ECO:0000313" key="1">
    <source>
        <dbReference type="EMBL" id="AGC71376.1"/>
    </source>
</evidence>
<organism evidence="1">
    <name type="scientific">uncultured bacterium A1Q1_fos_1815</name>
    <dbReference type="NCBI Taxonomy" id="1256553"/>
    <lineage>
        <taxon>Bacteria</taxon>
        <taxon>environmental samples</taxon>
    </lineage>
</organism>
<protein>
    <submittedName>
        <fullName evidence="1">Uncharacterized protein</fullName>
    </submittedName>
</protein>